<evidence type="ECO:0000313" key="1">
    <source>
        <dbReference type="EMBL" id="TWF40358.1"/>
    </source>
</evidence>
<name>A0A561PQH0_9BACT</name>
<evidence type="ECO:0000313" key="2">
    <source>
        <dbReference type="Proteomes" id="UP000320811"/>
    </source>
</evidence>
<dbReference type="OrthoDB" id="677387at2"/>
<organism evidence="1 2">
    <name type="scientific">Chitinophaga polysaccharea</name>
    <dbReference type="NCBI Taxonomy" id="1293035"/>
    <lineage>
        <taxon>Bacteria</taxon>
        <taxon>Pseudomonadati</taxon>
        <taxon>Bacteroidota</taxon>
        <taxon>Chitinophagia</taxon>
        <taxon>Chitinophagales</taxon>
        <taxon>Chitinophagaceae</taxon>
        <taxon>Chitinophaga</taxon>
    </lineage>
</organism>
<comment type="caution">
    <text evidence="1">The sequence shown here is derived from an EMBL/GenBank/DDBJ whole genome shotgun (WGS) entry which is preliminary data.</text>
</comment>
<keyword evidence="2" id="KW-1185">Reference proteome</keyword>
<protein>
    <submittedName>
        <fullName evidence="1">Uncharacterized protein</fullName>
    </submittedName>
</protein>
<dbReference type="EMBL" id="VIWO01000004">
    <property type="protein sequence ID" value="TWF40358.1"/>
    <property type="molecule type" value="Genomic_DNA"/>
</dbReference>
<dbReference type="Proteomes" id="UP000320811">
    <property type="component" value="Unassembled WGS sequence"/>
</dbReference>
<proteinExistence type="predicted"/>
<accession>A0A561PQH0</accession>
<sequence>MGSLQSSYKSGTKALYKVTFELSLTDTGDNNFEGTCHDPDSQISKNNPAAIKGFTEDDFISFTKEYDQFFIITEANQVIVNSRLKNPDLSYYGHYDPVSETFSGDWELLGREHSHPDSDYVEIATGTWEMRRI</sequence>
<dbReference type="AlphaFoldDB" id="A0A561PQH0"/>
<dbReference type="RefSeq" id="WP_145670365.1">
    <property type="nucleotide sequence ID" value="NZ_VIWO01000004.1"/>
</dbReference>
<gene>
    <name evidence="1" type="ORF">FHW36_10440</name>
</gene>
<reference evidence="1 2" key="1">
    <citation type="submission" date="2019-06" db="EMBL/GenBank/DDBJ databases">
        <title>Sorghum-associated microbial communities from plants grown in Nebraska, USA.</title>
        <authorList>
            <person name="Schachtman D."/>
        </authorList>
    </citation>
    <scope>NUCLEOTIDE SEQUENCE [LARGE SCALE GENOMIC DNA]</scope>
    <source>
        <strain evidence="1 2">1209</strain>
    </source>
</reference>